<evidence type="ECO:0000259" key="1">
    <source>
        <dbReference type="Pfam" id="PF07238"/>
    </source>
</evidence>
<evidence type="ECO:0000313" key="3">
    <source>
        <dbReference type="Proteomes" id="UP000037600"/>
    </source>
</evidence>
<dbReference type="EMBL" id="LAZL01000029">
    <property type="protein sequence ID" value="KMT64200.1"/>
    <property type="molecule type" value="Genomic_DNA"/>
</dbReference>
<dbReference type="STRING" id="1513271.XM47_15645"/>
<proteinExistence type="predicted"/>
<feature type="domain" description="PilZ" evidence="1">
    <location>
        <begin position="90"/>
        <end position="175"/>
    </location>
</feature>
<dbReference type="AlphaFoldDB" id="A0A0J8GN34"/>
<name>A0A0J8GN34_9ALTE</name>
<comment type="caution">
    <text evidence="2">The sequence shown here is derived from an EMBL/GenBank/DDBJ whole genome shotgun (WGS) entry which is preliminary data.</text>
</comment>
<gene>
    <name evidence="2" type="ORF">XM47_15645</name>
</gene>
<dbReference type="Proteomes" id="UP000037600">
    <property type="component" value="Unassembled WGS sequence"/>
</dbReference>
<protein>
    <recommendedName>
        <fullName evidence="1">PilZ domain-containing protein</fullName>
    </recommendedName>
</protein>
<reference evidence="2 3" key="1">
    <citation type="submission" date="2015-04" db="EMBL/GenBank/DDBJ databases">
        <title>Draft Genome Sequence of the Novel Agar-Digesting Marine Bacterium Q1.</title>
        <authorList>
            <person name="Li Y."/>
            <person name="Li D."/>
            <person name="Chen G."/>
            <person name="Du Z."/>
        </authorList>
    </citation>
    <scope>NUCLEOTIDE SEQUENCE [LARGE SCALE GENOMIC DNA]</scope>
    <source>
        <strain evidence="2 3">Q1</strain>
    </source>
</reference>
<keyword evidence="3" id="KW-1185">Reference proteome</keyword>
<sequence length="198" mass="23369">MLLEEKQKLYQEFFTLPLNLNVNLTPFALDEKIPNEMEFLAEMPYSFKLATQVNSIEADSLRAVGSLSNQSEELFNFLKLQSQKIDLIMSYIVMQEDDQEQRYITKEFGAGGFSINLNQDWHIDQVFRLKIFMPEEASAVYCYVEIVEKKPFEQGFEYKFVYSQIRDEDREILVRTALHQQSKHLRKLAQEKSNQTEK</sequence>
<organism evidence="2 3">
    <name type="scientific">Catenovulum maritimum</name>
    <dbReference type="NCBI Taxonomy" id="1513271"/>
    <lineage>
        <taxon>Bacteria</taxon>
        <taxon>Pseudomonadati</taxon>
        <taxon>Pseudomonadota</taxon>
        <taxon>Gammaproteobacteria</taxon>
        <taxon>Alteromonadales</taxon>
        <taxon>Alteromonadaceae</taxon>
        <taxon>Catenovulum</taxon>
    </lineage>
</organism>
<dbReference type="RefSeq" id="WP_048694582.1">
    <property type="nucleotide sequence ID" value="NZ_KQ130501.1"/>
</dbReference>
<dbReference type="OrthoDB" id="5890620at2"/>
<dbReference type="InterPro" id="IPR009875">
    <property type="entry name" value="PilZ_domain"/>
</dbReference>
<evidence type="ECO:0000313" key="2">
    <source>
        <dbReference type="EMBL" id="KMT64200.1"/>
    </source>
</evidence>
<dbReference type="Pfam" id="PF07238">
    <property type="entry name" value="PilZ"/>
    <property type="match status" value="1"/>
</dbReference>
<accession>A0A0J8GN34</accession>
<dbReference type="GO" id="GO:0035438">
    <property type="term" value="F:cyclic-di-GMP binding"/>
    <property type="evidence" value="ECO:0007669"/>
    <property type="project" value="InterPro"/>
</dbReference>